<keyword evidence="3" id="KW-1185">Reference proteome</keyword>
<dbReference type="RefSeq" id="WP_151700948.1">
    <property type="nucleotide sequence ID" value="NZ_CP031223.1"/>
</dbReference>
<keyword evidence="1" id="KW-1133">Transmembrane helix</keyword>
<evidence type="ECO:0000313" key="2">
    <source>
        <dbReference type="EMBL" id="QFG00058.1"/>
    </source>
</evidence>
<dbReference type="AlphaFoldDB" id="A0A5J6SUY4"/>
<reference evidence="2 3" key="1">
    <citation type="submission" date="2018-07" db="EMBL/GenBank/DDBJ databases">
        <title>Complete genome sequence of Psychrobacillus sp. PB01, isolated from iceberg, and comparative genome analysis of Psychrobacillus strains.</title>
        <authorList>
            <person name="Lee P.C."/>
        </authorList>
    </citation>
    <scope>NUCLEOTIDE SEQUENCE [LARGE SCALE GENOMIC DNA]</scope>
    <source>
        <strain evidence="2 3">PB01</strain>
    </source>
</reference>
<evidence type="ECO:0000313" key="3">
    <source>
        <dbReference type="Proteomes" id="UP000325517"/>
    </source>
</evidence>
<accession>A0A5J6SUY4</accession>
<dbReference type="Proteomes" id="UP000325517">
    <property type="component" value="Chromosome"/>
</dbReference>
<evidence type="ECO:0000256" key="1">
    <source>
        <dbReference type="SAM" id="Phobius"/>
    </source>
</evidence>
<feature type="transmembrane region" description="Helical" evidence="1">
    <location>
        <begin position="6"/>
        <end position="25"/>
    </location>
</feature>
<sequence length="83" mass="10259">MNFWKYFFAGIITKVIVEMTIYKLDFFQYNLFKHFNWVSLFSFSLETIFFAAIYIMVFYILTNFSTWKMRVKYELAQKKNNLD</sequence>
<dbReference type="OrthoDB" id="2456042at2"/>
<organism evidence="2 3">
    <name type="scientific">Psychrobacillus glaciei</name>
    <dbReference type="NCBI Taxonomy" id="2283160"/>
    <lineage>
        <taxon>Bacteria</taxon>
        <taxon>Bacillati</taxon>
        <taxon>Bacillota</taxon>
        <taxon>Bacilli</taxon>
        <taxon>Bacillales</taxon>
        <taxon>Bacillaceae</taxon>
        <taxon>Psychrobacillus</taxon>
    </lineage>
</organism>
<keyword evidence="1" id="KW-0812">Transmembrane</keyword>
<name>A0A5J6SUY4_9BACI</name>
<proteinExistence type="predicted"/>
<dbReference type="KEGG" id="psyo:PB01_15170"/>
<gene>
    <name evidence="2" type="ORF">PB01_15170</name>
</gene>
<feature type="transmembrane region" description="Helical" evidence="1">
    <location>
        <begin position="37"/>
        <end position="61"/>
    </location>
</feature>
<protein>
    <submittedName>
        <fullName evidence="2">Uncharacterized protein</fullName>
    </submittedName>
</protein>
<dbReference type="EMBL" id="CP031223">
    <property type="protein sequence ID" value="QFG00058.1"/>
    <property type="molecule type" value="Genomic_DNA"/>
</dbReference>
<keyword evidence="1" id="KW-0472">Membrane</keyword>